<evidence type="ECO:0000256" key="5">
    <source>
        <dbReference type="ARBA" id="ARBA00023152"/>
    </source>
</evidence>
<comment type="catalytic activity">
    <reaction evidence="7 8">
        <text>alpha-D-glucose 6-phosphate = beta-D-fructose 6-phosphate</text>
        <dbReference type="Rhea" id="RHEA:11816"/>
        <dbReference type="ChEBI" id="CHEBI:57634"/>
        <dbReference type="ChEBI" id="CHEBI:58225"/>
        <dbReference type="EC" id="5.3.1.9"/>
    </reaction>
</comment>
<dbReference type="InterPro" id="IPR035482">
    <property type="entry name" value="SIS_PGI_2"/>
</dbReference>
<evidence type="ECO:0000256" key="6">
    <source>
        <dbReference type="ARBA" id="ARBA00023235"/>
    </source>
</evidence>
<comment type="pathway">
    <text evidence="1 8">Carbohydrate degradation; glycolysis; D-glyceraldehyde 3-phosphate and glycerone phosphate from D-glucose: step 2/4.</text>
</comment>
<evidence type="ECO:0000313" key="9">
    <source>
        <dbReference type="EMBL" id="BAN64298.1"/>
    </source>
</evidence>
<dbReference type="PANTHER" id="PTHR11469">
    <property type="entry name" value="GLUCOSE-6-PHOSPHATE ISOMERASE"/>
    <property type="match status" value="1"/>
</dbReference>
<dbReference type="UniPathway" id="UPA00109">
    <property type="reaction ID" value="UER00181"/>
</dbReference>
<dbReference type="SUPFAM" id="SSF53697">
    <property type="entry name" value="SIS domain"/>
    <property type="match status" value="1"/>
</dbReference>
<dbReference type="PROSITE" id="PS51463">
    <property type="entry name" value="P_GLUCOSE_ISOMERASE_3"/>
    <property type="match status" value="1"/>
</dbReference>
<dbReference type="InterPro" id="IPR018189">
    <property type="entry name" value="Phosphoglucose_isomerase_CS"/>
</dbReference>
<dbReference type="VEuPathDB" id="PiroplasmaDB:BBOV_II000240"/>
<dbReference type="Gene3D" id="1.10.1390.10">
    <property type="match status" value="1"/>
</dbReference>
<proteinExistence type="evidence at transcript level"/>
<dbReference type="CDD" id="cd05015">
    <property type="entry name" value="SIS_PGI_1"/>
    <property type="match status" value="1"/>
</dbReference>
<dbReference type="AlphaFoldDB" id="S6AZ61"/>
<protein>
    <recommendedName>
        <fullName evidence="3 8">Glucose-6-phosphate isomerase</fullName>
        <ecNumber evidence="3 8">5.3.1.9</ecNumber>
    </recommendedName>
</protein>
<dbReference type="GO" id="GO:0006094">
    <property type="term" value="P:gluconeogenesis"/>
    <property type="evidence" value="ECO:0007669"/>
    <property type="project" value="UniProtKB-KW"/>
</dbReference>
<dbReference type="GO" id="GO:0051156">
    <property type="term" value="P:glucose 6-phosphate metabolic process"/>
    <property type="evidence" value="ECO:0007669"/>
    <property type="project" value="TreeGrafter"/>
</dbReference>
<accession>S6AZ61</accession>
<evidence type="ECO:0000256" key="2">
    <source>
        <dbReference type="ARBA" id="ARBA00006604"/>
    </source>
</evidence>
<gene>
    <name evidence="9" type="primary">BBOV_II000240</name>
</gene>
<reference evidence="9" key="1">
    <citation type="journal article" date="2014" name="BMC Genomics">
        <title>The Babesia bovis gene and promoter model: an update from full-length EST analysis.</title>
        <authorList>
            <person name="Yamagishi J."/>
            <person name="Wakaguri H."/>
            <person name="Yokoyama N."/>
            <person name="Yamashita R."/>
            <person name="Suzuki Y."/>
            <person name="Xuan X."/>
            <person name="Igarashi I."/>
        </authorList>
    </citation>
    <scope>NUCLEOTIDE SEQUENCE</scope>
    <source>
        <strain evidence="9">Texas</strain>
    </source>
</reference>
<evidence type="ECO:0000256" key="3">
    <source>
        <dbReference type="ARBA" id="ARBA00011952"/>
    </source>
</evidence>
<dbReference type="PANTHER" id="PTHR11469:SF1">
    <property type="entry name" value="GLUCOSE-6-PHOSPHATE ISOMERASE"/>
    <property type="match status" value="1"/>
</dbReference>
<dbReference type="InterPro" id="IPR035476">
    <property type="entry name" value="SIS_PGI_1"/>
</dbReference>
<sequence>MASFALEKSSAYQSLLSLGRSADSVDLAALLRDRSRCDRLIKAIEGVTLDLSRQLVDIPTLEKLLALAREAGLESKIADFFGGVAINGTEGRAVLHMALRANRDEKFTVDGVNVTQDVYATLDSIRAFADGVRSGKIRFLANVDPAGFRIAVDGLDANRTMAIVISKTFTTAETLRNAGMVRAWLKENIHDPSKFAKHMCAVSTNLKLTKEFGMKDSQVFGFWDWVGGRFSVSSAVGILPLAIHFGFDVVEKFLAGARFMDEHFRSTPLEDNMPVLMALCSFYNASVLGLNCVALLPYSEDLSLFPRYVQQLCMESNGKSVRMDGARLSFDAGEIYFGESGTNGQHSFYQLLHQGRVVPSEFIGYIRSDNGDRVDGGVTSHQELMANFFAQPDALAYGRTPAQLEAAGCPANLIQHKLCPGNRPSMVMLFDEASPFALGALVALYEHRVAVQGFLWGINSFDQMGVELGKALAGDIRNLFKSGHHDWPSAVKEGQISYSTTRLLAKFAQ</sequence>
<dbReference type="Pfam" id="PF00342">
    <property type="entry name" value="PGI"/>
    <property type="match status" value="1"/>
</dbReference>
<dbReference type="PROSITE" id="PS00765">
    <property type="entry name" value="P_GLUCOSE_ISOMERASE_1"/>
    <property type="match status" value="1"/>
</dbReference>
<keyword evidence="6 8" id="KW-0413">Isomerase</keyword>
<evidence type="ECO:0000256" key="8">
    <source>
        <dbReference type="RuleBase" id="RU000612"/>
    </source>
</evidence>
<organism evidence="9">
    <name type="scientific">Babesia bovis</name>
    <dbReference type="NCBI Taxonomy" id="5865"/>
    <lineage>
        <taxon>Eukaryota</taxon>
        <taxon>Sar</taxon>
        <taxon>Alveolata</taxon>
        <taxon>Apicomplexa</taxon>
        <taxon>Aconoidasida</taxon>
        <taxon>Piroplasmida</taxon>
        <taxon>Babesiidae</taxon>
        <taxon>Babesia</taxon>
    </lineage>
</organism>
<keyword evidence="4 8" id="KW-0312">Gluconeogenesis</keyword>
<dbReference type="GO" id="GO:0048029">
    <property type="term" value="F:monosaccharide binding"/>
    <property type="evidence" value="ECO:0007669"/>
    <property type="project" value="TreeGrafter"/>
</dbReference>
<dbReference type="GO" id="GO:0005829">
    <property type="term" value="C:cytosol"/>
    <property type="evidence" value="ECO:0007669"/>
    <property type="project" value="TreeGrafter"/>
</dbReference>
<dbReference type="EC" id="5.3.1.9" evidence="3 8"/>
<dbReference type="GO" id="GO:0004347">
    <property type="term" value="F:glucose-6-phosphate isomerase activity"/>
    <property type="evidence" value="ECO:0007669"/>
    <property type="project" value="UniProtKB-EC"/>
</dbReference>
<name>S6AZ61_BABBO</name>
<dbReference type="InterPro" id="IPR001672">
    <property type="entry name" value="G6P_Isomerase"/>
</dbReference>
<dbReference type="PROSITE" id="PS00174">
    <property type="entry name" value="P_GLUCOSE_ISOMERASE_2"/>
    <property type="match status" value="1"/>
</dbReference>
<keyword evidence="5 8" id="KW-0324">Glycolysis</keyword>
<dbReference type="PRINTS" id="PR00662">
    <property type="entry name" value="G6PISOMERASE"/>
</dbReference>
<evidence type="ECO:0000256" key="7">
    <source>
        <dbReference type="ARBA" id="ARBA00029321"/>
    </source>
</evidence>
<dbReference type="GO" id="GO:0097367">
    <property type="term" value="F:carbohydrate derivative binding"/>
    <property type="evidence" value="ECO:0007669"/>
    <property type="project" value="InterPro"/>
</dbReference>
<dbReference type="GO" id="GO:0006096">
    <property type="term" value="P:glycolytic process"/>
    <property type="evidence" value="ECO:0007669"/>
    <property type="project" value="UniProtKB-UniPathway"/>
</dbReference>
<dbReference type="CDD" id="cd05016">
    <property type="entry name" value="SIS_PGI_2"/>
    <property type="match status" value="1"/>
</dbReference>
<evidence type="ECO:0000256" key="4">
    <source>
        <dbReference type="ARBA" id="ARBA00022432"/>
    </source>
</evidence>
<evidence type="ECO:0000256" key="1">
    <source>
        <dbReference type="ARBA" id="ARBA00004926"/>
    </source>
</evidence>
<dbReference type="InterPro" id="IPR046348">
    <property type="entry name" value="SIS_dom_sf"/>
</dbReference>
<dbReference type="Gene3D" id="3.40.50.10490">
    <property type="entry name" value="Glucose-6-phosphate isomerase like protein, domain 1"/>
    <property type="match status" value="3"/>
</dbReference>
<comment type="similarity">
    <text evidence="2 8">Belongs to the GPI family.</text>
</comment>
<dbReference type="HAMAP" id="MF_00473">
    <property type="entry name" value="G6P_isomerase"/>
    <property type="match status" value="1"/>
</dbReference>
<dbReference type="InterPro" id="IPR023096">
    <property type="entry name" value="G6P_Isomerase_C"/>
</dbReference>
<dbReference type="EMBL" id="AK440504">
    <property type="protein sequence ID" value="BAN64298.1"/>
    <property type="molecule type" value="mRNA"/>
</dbReference>